<keyword evidence="2" id="KW-0963">Cytoplasm</keyword>
<gene>
    <name evidence="11" type="primary">LOC100370524</name>
</gene>
<dbReference type="RefSeq" id="XP_006821066.1">
    <property type="nucleotide sequence ID" value="XM_006821003.1"/>
</dbReference>
<keyword evidence="3" id="KW-0597">Phosphoprotein</keyword>
<keyword evidence="5" id="KW-0206">Cytoskeleton</keyword>
<evidence type="ECO:0000256" key="1">
    <source>
        <dbReference type="ARBA" id="ARBA00004607"/>
    </source>
</evidence>
<evidence type="ECO:0000256" key="3">
    <source>
        <dbReference type="ARBA" id="ARBA00022553"/>
    </source>
</evidence>
<organism evidence="10 11">
    <name type="scientific">Saccoglossus kowalevskii</name>
    <name type="common">Acorn worm</name>
    <dbReference type="NCBI Taxonomy" id="10224"/>
    <lineage>
        <taxon>Eukaryota</taxon>
        <taxon>Metazoa</taxon>
        <taxon>Hemichordata</taxon>
        <taxon>Enteropneusta</taxon>
        <taxon>Harrimaniidae</taxon>
        <taxon>Saccoglossus</taxon>
    </lineage>
</organism>
<dbReference type="PANTHER" id="PTHR34252">
    <property type="entry name" value="UPF0705 PROTEIN C11ORF49"/>
    <property type="match status" value="1"/>
</dbReference>
<sequence length="299" mass="34273">MSSERFSVSAEGYLAKHQVLVYLEDAISQLLDHKEDNPKVNPAKFFHDYFTSIHQGNHTLFREYSFIRSTAHNRSSFTRTFWKCYKHIGKNGDLLNVKEYHSLLCLLCPDFPFDLVQKTARIILMDDAMDCLMSFSDFLYAFQLQFYYEEFLQDCYKIYEKLMQATRSPRETVVVPSSSSSPRQKKQQTPLPPPEQSPEGVDCLQFYESLLQLCSVTDCSHPKTNSLKDILHNSNRVSFYGFLMALAKNESVNACIGVLPTKAAIMDDTDPEHIVPIVTPRSKSAKPVLGGRTPRHIKH</sequence>
<evidence type="ECO:0000256" key="5">
    <source>
        <dbReference type="ARBA" id="ARBA00023212"/>
    </source>
</evidence>
<evidence type="ECO:0000313" key="11">
    <source>
        <dbReference type="RefSeq" id="XP_006821066.1"/>
    </source>
</evidence>
<evidence type="ECO:0000256" key="4">
    <source>
        <dbReference type="ARBA" id="ARBA00022701"/>
    </source>
</evidence>
<dbReference type="PANTHER" id="PTHR34252:SF1">
    <property type="entry name" value="CENTRIOLAR SATELLITE-ASSOCIATED TUBULIN POLYGLUTAMYLASE COMPLEX REGULATOR 1"/>
    <property type="match status" value="1"/>
</dbReference>
<keyword evidence="10" id="KW-1185">Reference proteome</keyword>
<keyword evidence="4" id="KW-0493">Microtubule</keyword>
<comment type="subcellular location">
    <subcellularLocation>
        <location evidence="1">Cytoplasm</location>
        <location evidence="1">Cytoskeleton</location>
        <location evidence="1">Microtubule organizing center</location>
        <location evidence="1">Centrosome</location>
        <location evidence="1">Centriolar satellite</location>
    </subcellularLocation>
</comment>
<comment type="similarity">
    <text evidence="6">Belongs to the CSTPP1 family.</text>
</comment>
<dbReference type="InterPro" id="IPR038968">
    <property type="entry name" value="CSTPP1"/>
</dbReference>
<comment type="function">
    <text evidence="8">Regulator of the tubulin polyglutamylase complex (TPGC) that controls cytoskeletal organization, nuclear shape, and cilium disassembly by balancing microtubule and actin assembly. Regulates the assembly and stability of the TPGC and thereby modulates polyglutamylation of the microtubule, which antagonizes MAP4 binding.</text>
</comment>
<evidence type="ECO:0000256" key="8">
    <source>
        <dbReference type="ARBA" id="ARBA00045673"/>
    </source>
</evidence>
<feature type="region of interest" description="Disordered" evidence="9">
    <location>
        <begin position="173"/>
        <end position="198"/>
    </location>
</feature>
<dbReference type="GeneID" id="100370524"/>
<dbReference type="Proteomes" id="UP000694865">
    <property type="component" value="Unplaced"/>
</dbReference>
<protein>
    <recommendedName>
        <fullName evidence="7">Centriolar satellite-associated tubulin polyglutamylase complex regulator 1</fullName>
    </recommendedName>
</protein>
<evidence type="ECO:0000256" key="9">
    <source>
        <dbReference type="SAM" id="MobiDB-lite"/>
    </source>
</evidence>
<evidence type="ECO:0000256" key="6">
    <source>
        <dbReference type="ARBA" id="ARBA00033750"/>
    </source>
</evidence>
<dbReference type="Gene3D" id="1.20.890.10">
    <property type="entry name" value="cAMP-dependent protein kinase regulatory subunit, dimerization-anchoring domain"/>
    <property type="match status" value="1"/>
</dbReference>
<dbReference type="CDD" id="cd22959">
    <property type="entry name" value="DD_C11orf49"/>
    <property type="match status" value="1"/>
</dbReference>
<feature type="compositionally biased region" description="Low complexity" evidence="9">
    <location>
        <begin position="173"/>
        <end position="182"/>
    </location>
</feature>
<proteinExistence type="inferred from homology"/>
<evidence type="ECO:0000256" key="2">
    <source>
        <dbReference type="ARBA" id="ARBA00022490"/>
    </source>
</evidence>
<accession>A0ABM0MM25</accession>
<reference evidence="11" key="1">
    <citation type="submission" date="2025-08" db="UniProtKB">
        <authorList>
            <consortium name="RefSeq"/>
        </authorList>
    </citation>
    <scope>IDENTIFICATION</scope>
    <source>
        <tissue evidence="11">Testes</tissue>
    </source>
</reference>
<evidence type="ECO:0000313" key="10">
    <source>
        <dbReference type="Proteomes" id="UP000694865"/>
    </source>
</evidence>
<name>A0ABM0MM25_SACKO</name>
<evidence type="ECO:0000256" key="7">
    <source>
        <dbReference type="ARBA" id="ARBA00033769"/>
    </source>
</evidence>